<evidence type="ECO:0000313" key="2">
    <source>
        <dbReference type="Proteomes" id="UP001162972"/>
    </source>
</evidence>
<keyword evidence="2" id="KW-1185">Reference proteome</keyword>
<accession>A0AAD6PNX4</accession>
<organism evidence="1 2">
    <name type="scientific">Salix udensis</name>
    <dbReference type="NCBI Taxonomy" id="889485"/>
    <lineage>
        <taxon>Eukaryota</taxon>
        <taxon>Viridiplantae</taxon>
        <taxon>Streptophyta</taxon>
        <taxon>Embryophyta</taxon>
        <taxon>Tracheophyta</taxon>
        <taxon>Spermatophyta</taxon>
        <taxon>Magnoliopsida</taxon>
        <taxon>eudicotyledons</taxon>
        <taxon>Gunneridae</taxon>
        <taxon>Pentapetalae</taxon>
        <taxon>rosids</taxon>
        <taxon>fabids</taxon>
        <taxon>Malpighiales</taxon>
        <taxon>Salicaceae</taxon>
        <taxon>Saliceae</taxon>
        <taxon>Salix</taxon>
    </lineage>
</organism>
<reference evidence="1 2" key="1">
    <citation type="journal article" date="2023" name="Int. J. Mol. Sci.">
        <title>De Novo Assembly and Annotation of 11 Diverse Shrub Willow (Salix) Genomes Reveals Novel Gene Organization in Sex-Linked Regions.</title>
        <authorList>
            <person name="Hyden B."/>
            <person name="Feng K."/>
            <person name="Yates T.B."/>
            <person name="Jawdy S."/>
            <person name="Cereghino C."/>
            <person name="Smart L.B."/>
            <person name="Muchero W."/>
        </authorList>
    </citation>
    <scope>NUCLEOTIDE SEQUENCE [LARGE SCALE GENOMIC DNA]</scope>
    <source>
        <tissue evidence="1">Shoot tip</tissue>
    </source>
</reference>
<evidence type="ECO:0000313" key="1">
    <source>
        <dbReference type="EMBL" id="KAJ6435223.1"/>
    </source>
</evidence>
<name>A0AAD6PNX4_9ROSI</name>
<gene>
    <name evidence="1" type="ORF">OIU84_000431</name>
</gene>
<comment type="caution">
    <text evidence="1">The sequence shown here is derived from an EMBL/GenBank/DDBJ whole genome shotgun (WGS) entry which is preliminary data.</text>
</comment>
<proteinExistence type="predicted"/>
<dbReference type="Proteomes" id="UP001162972">
    <property type="component" value="Chromosome 18"/>
</dbReference>
<dbReference type="EMBL" id="JAPFFJ010000001">
    <property type="protein sequence ID" value="KAJ6435223.1"/>
    <property type="molecule type" value="Genomic_DNA"/>
</dbReference>
<protein>
    <submittedName>
        <fullName evidence="1">Uncharacterized protein</fullName>
    </submittedName>
</protein>
<sequence length="145" mass="16735">MLERRSNVVVIIIIKFLEKRLNSLSLNTHSFSQRSLQTRRTSSRKRYFIGSQTSFQVIQRSDTRSSLFSGMQVHSDSDSPRSSFSSQSEGKVLEVPTSADFATHRTASIWSLRRASLTGKFQFERQFHNTMLSCTFTWRFVSNVI</sequence>
<dbReference type="AlphaFoldDB" id="A0AAD6PNX4"/>